<dbReference type="PANTHER" id="PTHR47074:SF11">
    <property type="entry name" value="REVERSE TRANSCRIPTASE-LIKE PROTEIN"/>
    <property type="match status" value="1"/>
</dbReference>
<dbReference type="InterPro" id="IPR044730">
    <property type="entry name" value="RNase_H-like_dom_plant"/>
</dbReference>
<dbReference type="InterPro" id="IPR026960">
    <property type="entry name" value="RVT-Znf"/>
</dbReference>
<dbReference type="InterPro" id="IPR052929">
    <property type="entry name" value="RNase_H-like_EbsB-rel"/>
</dbReference>
<dbReference type="Pfam" id="PF13456">
    <property type="entry name" value="RVT_3"/>
    <property type="match status" value="1"/>
</dbReference>
<accession>A0A9Q0HJ84</accession>
<feature type="domain" description="RNase H type-1" evidence="2">
    <location>
        <begin position="247"/>
        <end position="367"/>
    </location>
</feature>
<dbReference type="GO" id="GO:0003676">
    <property type="term" value="F:nucleic acid binding"/>
    <property type="evidence" value="ECO:0007669"/>
    <property type="project" value="InterPro"/>
</dbReference>
<feature type="domain" description="Reverse transcriptase zinc-binding" evidence="3">
    <location>
        <begin position="72"/>
        <end position="141"/>
    </location>
</feature>
<evidence type="ECO:0008006" key="6">
    <source>
        <dbReference type="Google" id="ProtNLM"/>
    </source>
</evidence>
<gene>
    <name evidence="4" type="ORF">LUZ63_019617</name>
</gene>
<evidence type="ECO:0000259" key="2">
    <source>
        <dbReference type="Pfam" id="PF13456"/>
    </source>
</evidence>
<name>A0A9Q0HJ84_9POAL</name>
<organism evidence="4 5">
    <name type="scientific">Rhynchospora breviuscula</name>
    <dbReference type="NCBI Taxonomy" id="2022672"/>
    <lineage>
        <taxon>Eukaryota</taxon>
        <taxon>Viridiplantae</taxon>
        <taxon>Streptophyta</taxon>
        <taxon>Embryophyta</taxon>
        <taxon>Tracheophyta</taxon>
        <taxon>Spermatophyta</taxon>
        <taxon>Magnoliopsida</taxon>
        <taxon>Liliopsida</taxon>
        <taxon>Poales</taxon>
        <taxon>Cyperaceae</taxon>
        <taxon>Cyperoideae</taxon>
        <taxon>Rhynchosporeae</taxon>
        <taxon>Rhynchospora</taxon>
    </lineage>
</organism>
<keyword evidence="1" id="KW-0472">Membrane</keyword>
<sequence>MDQQTGQWNSSLLISALGFHAALFIACVHPIPPILPNRTDRLIFTSTNSGSFSFKGACNLIQSPPLPDPTASAVWKMIWKCHGILPRILLFLWKLSHDAVPVKSVFARHLRIAAPLCEICGLGSDDALHSLFLCPKAEQSWLNSSIGLRVHALPAQILPLLKFLSEQLTHHDFMRFDNHLWALWKSRCKEVYEGKRINVQQVNSLANSYTFLAVVGRYGLNTHLRRMEVQNQHEMPTCFQGNICRLDGSFHNNGTAGWAYTLFQDEQLLRYGLESGEAASPLHVEACAMLAAIKAVHTVGWSSVIFLIDCQILANVINGAATPESVDWKAYLELLDILVAFRRQQLFKCCYVPRAGLQLEHHLANYARINNLTAVGFSFPSFPPI</sequence>
<comment type="caution">
    <text evidence="4">The sequence shown here is derived from an EMBL/GenBank/DDBJ whole genome shotgun (WGS) entry which is preliminary data.</text>
</comment>
<reference evidence="4" key="1">
    <citation type="journal article" date="2022" name="Cell">
        <title>Repeat-based holocentromeres influence genome architecture and karyotype evolution.</title>
        <authorList>
            <person name="Hofstatter P.G."/>
            <person name="Thangavel G."/>
            <person name="Lux T."/>
            <person name="Neumann P."/>
            <person name="Vondrak T."/>
            <person name="Novak P."/>
            <person name="Zhang M."/>
            <person name="Costa L."/>
            <person name="Castellani M."/>
            <person name="Scott A."/>
            <person name="Toegelov H."/>
            <person name="Fuchs J."/>
            <person name="Mata-Sucre Y."/>
            <person name="Dias Y."/>
            <person name="Vanzela A.L.L."/>
            <person name="Huettel B."/>
            <person name="Almeida C.C.S."/>
            <person name="Simkova H."/>
            <person name="Souza G."/>
            <person name="Pedrosa-Harand A."/>
            <person name="Macas J."/>
            <person name="Mayer K.F.X."/>
            <person name="Houben A."/>
            <person name="Marques A."/>
        </authorList>
    </citation>
    <scope>NUCLEOTIDE SEQUENCE</scope>
    <source>
        <strain evidence="4">RhyBre1mFocal</strain>
    </source>
</reference>
<dbReference type="PANTHER" id="PTHR47074">
    <property type="entry name" value="BNAC02G40300D PROTEIN"/>
    <property type="match status" value="1"/>
</dbReference>
<proteinExistence type="predicted"/>
<dbReference type="EMBL" id="JAMQYH010000005">
    <property type="protein sequence ID" value="KAJ1688227.1"/>
    <property type="molecule type" value="Genomic_DNA"/>
</dbReference>
<dbReference type="InterPro" id="IPR002156">
    <property type="entry name" value="RNaseH_domain"/>
</dbReference>
<evidence type="ECO:0000256" key="1">
    <source>
        <dbReference type="SAM" id="Phobius"/>
    </source>
</evidence>
<evidence type="ECO:0000313" key="5">
    <source>
        <dbReference type="Proteomes" id="UP001151287"/>
    </source>
</evidence>
<keyword evidence="5" id="KW-1185">Reference proteome</keyword>
<dbReference type="OrthoDB" id="694270at2759"/>
<dbReference type="SUPFAM" id="SSF53098">
    <property type="entry name" value="Ribonuclease H-like"/>
    <property type="match status" value="1"/>
</dbReference>
<dbReference type="Gene3D" id="3.30.420.10">
    <property type="entry name" value="Ribonuclease H-like superfamily/Ribonuclease H"/>
    <property type="match status" value="1"/>
</dbReference>
<evidence type="ECO:0000259" key="3">
    <source>
        <dbReference type="Pfam" id="PF13966"/>
    </source>
</evidence>
<evidence type="ECO:0000313" key="4">
    <source>
        <dbReference type="EMBL" id="KAJ1688227.1"/>
    </source>
</evidence>
<dbReference type="GO" id="GO:0004523">
    <property type="term" value="F:RNA-DNA hybrid ribonuclease activity"/>
    <property type="evidence" value="ECO:0007669"/>
    <property type="project" value="InterPro"/>
</dbReference>
<dbReference type="Pfam" id="PF13966">
    <property type="entry name" value="zf-RVT"/>
    <property type="match status" value="1"/>
</dbReference>
<dbReference type="AlphaFoldDB" id="A0A9Q0HJ84"/>
<feature type="transmembrane region" description="Helical" evidence="1">
    <location>
        <begin position="12"/>
        <end position="31"/>
    </location>
</feature>
<dbReference type="Proteomes" id="UP001151287">
    <property type="component" value="Unassembled WGS sequence"/>
</dbReference>
<keyword evidence="1" id="KW-0812">Transmembrane</keyword>
<protein>
    <recommendedName>
        <fullName evidence="6">Reverse transcriptase zinc-binding domain-containing protein</fullName>
    </recommendedName>
</protein>
<keyword evidence="1" id="KW-1133">Transmembrane helix</keyword>
<dbReference type="InterPro" id="IPR036397">
    <property type="entry name" value="RNaseH_sf"/>
</dbReference>
<dbReference type="CDD" id="cd06222">
    <property type="entry name" value="RNase_H_like"/>
    <property type="match status" value="1"/>
</dbReference>
<dbReference type="InterPro" id="IPR012337">
    <property type="entry name" value="RNaseH-like_sf"/>
</dbReference>